<dbReference type="AlphaFoldDB" id="A0AAP0X2T7"/>
<organism evidence="2 3">
    <name type="scientific">Liquidambar formosana</name>
    <name type="common">Formosan gum</name>
    <dbReference type="NCBI Taxonomy" id="63359"/>
    <lineage>
        <taxon>Eukaryota</taxon>
        <taxon>Viridiplantae</taxon>
        <taxon>Streptophyta</taxon>
        <taxon>Embryophyta</taxon>
        <taxon>Tracheophyta</taxon>
        <taxon>Spermatophyta</taxon>
        <taxon>Magnoliopsida</taxon>
        <taxon>eudicotyledons</taxon>
        <taxon>Gunneridae</taxon>
        <taxon>Pentapetalae</taxon>
        <taxon>Saxifragales</taxon>
        <taxon>Altingiaceae</taxon>
        <taxon>Liquidambar</taxon>
    </lineage>
</organism>
<accession>A0AAP0X2T7</accession>
<evidence type="ECO:0000313" key="3">
    <source>
        <dbReference type="Proteomes" id="UP001415857"/>
    </source>
</evidence>
<reference evidence="2 3" key="1">
    <citation type="journal article" date="2024" name="Plant J.">
        <title>Genome sequences and population genomics reveal climatic adaptation and genomic divergence between two closely related sweetgum species.</title>
        <authorList>
            <person name="Xu W.Q."/>
            <person name="Ren C.Q."/>
            <person name="Zhang X.Y."/>
            <person name="Comes H.P."/>
            <person name="Liu X.H."/>
            <person name="Li Y.G."/>
            <person name="Kettle C.J."/>
            <person name="Jalonen R."/>
            <person name="Gaisberger H."/>
            <person name="Ma Y.Z."/>
            <person name="Qiu Y.X."/>
        </authorList>
    </citation>
    <scope>NUCLEOTIDE SEQUENCE [LARGE SCALE GENOMIC DNA]</scope>
    <source>
        <strain evidence="2">Hangzhou</strain>
    </source>
</reference>
<comment type="caution">
    <text evidence="2">The sequence shown here is derived from an EMBL/GenBank/DDBJ whole genome shotgun (WGS) entry which is preliminary data.</text>
</comment>
<protein>
    <submittedName>
        <fullName evidence="2">Uncharacterized protein</fullName>
    </submittedName>
</protein>
<name>A0AAP0X2T7_LIQFO</name>
<dbReference type="PANTHER" id="PTHR33735">
    <property type="entry name" value="EXPRESSED PROTEIN"/>
    <property type="match status" value="1"/>
</dbReference>
<feature type="region of interest" description="Disordered" evidence="1">
    <location>
        <begin position="63"/>
        <end position="86"/>
    </location>
</feature>
<dbReference type="PANTHER" id="PTHR33735:SF10">
    <property type="entry name" value="EXPRESSED PROTEIN"/>
    <property type="match status" value="1"/>
</dbReference>
<dbReference type="Proteomes" id="UP001415857">
    <property type="component" value="Unassembled WGS sequence"/>
</dbReference>
<sequence>MSPKCSLPSYKLGSIFELLYRYRSLSSNRSQGHFSDVPVAKLGHGYSMHKGLQLIGADSGTFRKPHTNMVKDDKDKVQPPAPPPPRPPSPIFPIWARWVLGSILSLLLSSWKQKWDKLQRIEGEAQVVVEEVENVAEVVEKVASVAEKISVEVADKLPDNGKLKEAALLAEQVSAVAAKDAQQTIDFIHKVVINRETVLIMSPKCSLPSYKLGSIFELLYRYRSLSGNRSQGHFSDVPVAKLGHGYSMHKGLQLIGADSGTFRKPHTNMVKDDKDKVQPPAPPPPIPPSPIFPIWARWVLGSILSLLLSSWKQKWDKLQRIEGEAQLVVEEVENVAEVVEKVATVAEKISVEVADKLPDNGKLKEAALLAEQVSAVAAKDAQQTIDFIHKVDALKHDLEDLETTIEPIIDKIATKEFGGK</sequence>
<evidence type="ECO:0000313" key="2">
    <source>
        <dbReference type="EMBL" id="KAK9287486.1"/>
    </source>
</evidence>
<gene>
    <name evidence="2" type="ORF">L1049_015907</name>
</gene>
<keyword evidence="3" id="KW-1185">Reference proteome</keyword>
<dbReference type="EMBL" id="JBBPBK010000004">
    <property type="protein sequence ID" value="KAK9287486.1"/>
    <property type="molecule type" value="Genomic_DNA"/>
</dbReference>
<proteinExistence type="predicted"/>
<evidence type="ECO:0000256" key="1">
    <source>
        <dbReference type="SAM" id="MobiDB-lite"/>
    </source>
</evidence>